<accession>A0ABQ6RZ89</accession>
<comment type="caution">
    <text evidence="1">The sequence shown here is derived from an EMBL/GenBank/DDBJ whole genome shotgun (WGS) entry which is preliminary data.</text>
</comment>
<proteinExistence type="predicted"/>
<gene>
    <name evidence="1" type="ORF">F2A26_15510</name>
</gene>
<feature type="non-terminal residue" evidence="1">
    <location>
        <position position="1"/>
    </location>
</feature>
<protein>
    <submittedName>
        <fullName evidence="1">Beta-glucanase</fullName>
    </submittedName>
</protein>
<sequence length="55" mass="6623">TYVLPVQGKPGKFIFMADIWRPKNAIDGRYLWLPIQFDGDQIKLEWKDEWKLEDL</sequence>
<evidence type="ECO:0000313" key="2">
    <source>
        <dbReference type="Proteomes" id="UP000324870"/>
    </source>
</evidence>
<dbReference type="Proteomes" id="UP000324870">
    <property type="component" value="Unassembled WGS sequence"/>
</dbReference>
<evidence type="ECO:0000313" key="1">
    <source>
        <dbReference type="EMBL" id="KAA3156879.1"/>
    </source>
</evidence>
<reference evidence="1 2" key="1">
    <citation type="journal article" date="2019" name="Nat. Med.">
        <title>A library of human gut bacterial isolates paired with longitudinal multiomics data enables mechanistic microbiome research.</title>
        <authorList>
            <person name="Poyet M."/>
            <person name="Groussin M."/>
            <person name="Gibbons S.M."/>
            <person name="Avila-Pacheco J."/>
            <person name="Jiang X."/>
            <person name="Kearney S.M."/>
            <person name="Perrotta A.R."/>
            <person name="Berdy B."/>
            <person name="Zhao S."/>
            <person name="Lieberman T.D."/>
            <person name="Swanson P.K."/>
            <person name="Smith M."/>
            <person name="Roesemann S."/>
            <person name="Alexander J.E."/>
            <person name="Rich S.A."/>
            <person name="Livny J."/>
            <person name="Vlamakis H."/>
            <person name="Clish C."/>
            <person name="Bullock K."/>
            <person name="Deik A."/>
            <person name="Scott J."/>
            <person name="Pierce K.A."/>
            <person name="Xavier R.J."/>
            <person name="Alm E.J."/>
        </authorList>
    </citation>
    <scope>NUCLEOTIDE SEQUENCE [LARGE SCALE GENOMIC DNA]</scope>
    <source>
        <strain evidence="1 2">BIOML-A1</strain>
    </source>
</reference>
<organism evidence="1 2">
    <name type="scientific">Alistipes finegoldii</name>
    <dbReference type="NCBI Taxonomy" id="214856"/>
    <lineage>
        <taxon>Bacteria</taxon>
        <taxon>Pseudomonadati</taxon>
        <taxon>Bacteroidota</taxon>
        <taxon>Bacteroidia</taxon>
        <taxon>Bacteroidales</taxon>
        <taxon>Rikenellaceae</taxon>
        <taxon>Alistipes</taxon>
    </lineage>
</organism>
<keyword evidence="2" id="KW-1185">Reference proteome</keyword>
<name>A0ABQ6RZ89_9BACT</name>
<dbReference type="Gene3D" id="2.115.10.20">
    <property type="entry name" value="Glycosyl hydrolase domain, family 43"/>
    <property type="match status" value="1"/>
</dbReference>
<dbReference type="EMBL" id="VVND01000127">
    <property type="protein sequence ID" value="KAA3156879.1"/>
    <property type="molecule type" value="Genomic_DNA"/>
</dbReference>
<dbReference type="InterPro" id="IPR023296">
    <property type="entry name" value="Glyco_hydro_beta-prop_sf"/>
</dbReference>